<dbReference type="InterPro" id="IPR001733">
    <property type="entry name" value="Peptidase_S26B"/>
</dbReference>
<accession>A0A1M6Y2X7</accession>
<dbReference type="Proteomes" id="UP000184016">
    <property type="component" value="Unassembled WGS sequence"/>
</dbReference>
<organism evidence="7 8">
    <name type="scientific">Alicyclobacillus tolerans</name>
    <dbReference type="NCBI Taxonomy" id="90970"/>
    <lineage>
        <taxon>Bacteria</taxon>
        <taxon>Bacillati</taxon>
        <taxon>Bacillota</taxon>
        <taxon>Bacilli</taxon>
        <taxon>Bacillales</taxon>
        <taxon>Alicyclobacillaceae</taxon>
        <taxon>Alicyclobacillus</taxon>
    </lineage>
</organism>
<evidence type="ECO:0000256" key="2">
    <source>
        <dbReference type="ARBA" id="ARBA00022692"/>
    </source>
</evidence>
<evidence type="ECO:0000256" key="6">
    <source>
        <dbReference type="SAM" id="Phobius"/>
    </source>
</evidence>
<keyword evidence="2 6" id="KW-0812">Transmembrane</keyword>
<feature type="transmembrane region" description="Helical" evidence="6">
    <location>
        <begin position="7"/>
        <end position="29"/>
    </location>
</feature>
<dbReference type="InterPro" id="IPR019533">
    <property type="entry name" value="Peptidase_S26"/>
</dbReference>
<dbReference type="EMBL" id="FRAF01000041">
    <property type="protein sequence ID" value="SHL12562.1"/>
    <property type="molecule type" value="Genomic_DNA"/>
</dbReference>
<evidence type="ECO:0000313" key="8">
    <source>
        <dbReference type="Proteomes" id="UP000184016"/>
    </source>
</evidence>
<dbReference type="AlphaFoldDB" id="A0A1M6Y2X7"/>
<dbReference type="EC" id="3.4.21.89" evidence="5"/>
<name>A0A1M6Y2X7_9BACL</name>
<keyword evidence="3 6" id="KW-1133">Transmembrane helix</keyword>
<reference evidence="8" key="1">
    <citation type="submission" date="2016-11" db="EMBL/GenBank/DDBJ databases">
        <authorList>
            <person name="Varghese N."/>
            <person name="Submissions S."/>
        </authorList>
    </citation>
    <scope>NUCLEOTIDE SEQUENCE [LARGE SCALE GENOMIC DNA]</scope>
    <source>
        <strain evidence="8">USBA-503</strain>
    </source>
</reference>
<evidence type="ECO:0000313" key="7">
    <source>
        <dbReference type="EMBL" id="SHL12562.1"/>
    </source>
</evidence>
<dbReference type="CDD" id="cd06530">
    <property type="entry name" value="S26_SPase_I"/>
    <property type="match status" value="1"/>
</dbReference>
<dbReference type="GO" id="GO:0016020">
    <property type="term" value="C:membrane"/>
    <property type="evidence" value="ECO:0007669"/>
    <property type="project" value="UniProtKB-SubCell"/>
</dbReference>
<proteinExistence type="predicted"/>
<evidence type="ECO:0000256" key="1">
    <source>
        <dbReference type="ARBA" id="ARBA00004370"/>
    </source>
</evidence>
<dbReference type="GO" id="GO:0004252">
    <property type="term" value="F:serine-type endopeptidase activity"/>
    <property type="evidence" value="ECO:0007669"/>
    <property type="project" value="UniProtKB-UniRule"/>
</dbReference>
<dbReference type="PANTHER" id="PTHR10806:SF6">
    <property type="entry name" value="SIGNAL PEPTIDASE COMPLEX CATALYTIC SUBUNIT SEC11"/>
    <property type="match status" value="1"/>
</dbReference>
<evidence type="ECO:0000256" key="4">
    <source>
        <dbReference type="ARBA" id="ARBA00023136"/>
    </source>
</evidence>
<dbReference type="NCBIfam" id="TIGR02228">
    <property type="entry name" value="sigpep_I_arch"/>
    <property type="match status" value="1"/>
</dbReference>
<comment type="subcellular location">
    <subcellularLocation>
        <location evidence="1">Membrane</location>
    </subcellularLocation>
</comment>
<dbReference type="STRING" id="1830138.SAMN05443507_1418"/>
<dbReference type="InterPro" id="IPR036286">
    <property type="entry name" value="LexA/Signal_pep-like_sf"/>
</dbReference>
<dbReference type="PRINTS" id="PR00728">
    <property type="entry name" value="SIGNALPTASE"/>
</dbReference>
<gene>
    <name evidence="7" type="ORF">SAMN05443507_1418</name>
</gene>
<dbReference type="RefSeq" id="WP_072875370.1">
    <property type="nucleotide sequence ID" value="NZ_FRAF01000041.1"/>
</dbReference>
<dbReference type="SUPFAM" id="SSF51306">
    <property type="entry name" value="LexA/Signal peptidase"/>
    <property type="match status" value="1"/>
</dbReference>
<evidence type="ECO:0000256" key="5">
    <source>
        <dbReference type="NCBIfam" id="TIGR02228"/>
    </source>
</evidence>
<feature type="transmembrane region" description="Helical" evidence="6">
    <location>
        <begin position="160"/>
        <end position="179"/>
    </location>
</feature>
<sequence length="207" mass="22827">MVRKIFSVINGIVIGLMVFIFASTLYLTVSSRIHDGNPVVAGKTMYEVLSGSMTPTFDTGSVIFDNPHVNVADLKPGDIITFHVPQNSGFNGMTNVLVTHRIVREFDQNGQMMFQTKGDANPSVDPWTVSASNIVGEYTHFTIPYAGYYLNFLHGRWGDGSLLILPGAFLIISSMVSLFKEILNLQKKSNQENNDSPALQEQNAIHS</sequence>
<dbReference type="OrthoDB" id="2243765at2"/>
<evidence type="ECO:0000256" key="3">
    <source>
        <dbReference type="ARBA" id="ARBA00022989"/>
    </source>
</evidence>
<protein>
    <recommendedName>
        <fullName evidence="5">Signal peptidase I</fullName>
        <ecNumber evidence="5">3.4.21.89</ecNumber>
    </recommendedName>
</protein>
<keyword evidence="8" id="KW-1185">Reference proteome</keyword>
<dbReference type="GO" id="GO:0009003">
    <property type="term" value="F:signal peptidase activity"/>
    <property type="evidence" value="ECO:0007669"/>
    <property type="project" value="UniProtKB-EC"/>
</dbReference>
<keyword evidence="4 6" id="KW-0472">Membrane</keyword>
<dbReference type="GO" id="GO:0006465">
    <property type="term" value="P:signal peptide processing"/>
    <property type="evidence" value="ECO:0007669"/>
    <property type="project" value="UniProtKB-UniRule"/>
</dbReference>
<dbReference type="PANTHER" id="PTHR10806">
    <property type="entry name" value="SIGNAL PEPTIDASE COMPLEX CATALYTIC SUBUNIT SEC11"/>
    <property type="match status" value="1"/>
</dbReference>